<keyword evidence="4" id="KW-0812">Transmembrane</keyword>
<gene>
    <name evidence="11" type="primary">sadA_1</name>
    <name evidence="11" type="ORF">GAK29_00270</name>
</gene>
<dbReference type="InterPro" id="IPR005594">
    <property type="entry name" value="YadA_C"/>
</dbReference>
<evidence type="ECO:0000259" key="9">
    <source>
        <dbReference type="Pfam" id="PF03895"/>
    </source>
</evidence>
<evidence type="ECO:0000256" key="7">
    <source>
        <dbReference type="ARBA" id="ARBA00023237"/>
    </source>
</evidence>
<dbReference type="Pfam" id="PF13018">
    <property type="entry name" value="ESPR"/>
    <property type="match status" value="1"/>
</dbReference>
<evidence type="ECO:0000256" key="8">
    <source>
        <dbReference type="SAM" id="MobiDB-lite"/>
    </source>
</evidence>
<organism evidence="11 12">
    <name type="scientific">Acinetobacter bereziniae</name>
    <name type="common">Acinetobacter genomosp. 10</name>
    <dbReference type="NCBI Taxonomy" id="106648"/>
    <lineage>
        <taxon>Bacteria</taxon>
        <taxon>Pseudomonadati</taxon>
        <taxon>Pseudomonadota</taxon>
        <taxon>Gammaproteobacteria</taxon>
        <taxon>Moraxellales</taxon>
        <taxon>Moraxellaceae</taxon>
        <taxon>Acinetobacter</taxon>
    </lineage>
</organism>
<keyword evidence="3" id="KW-1134">Transmembrane beta strand</keyword>
<comment type="caution">
    <text evidence="11">The sequence shown here is derived from an EMBL/GenBank/DDBJ whole genome shotgun (WGS) entry which is preliminary data.</text>
</comment>
<feature type="domain" description="ESPR" evidence="10">
    <location>
        <begin position="1"/>
        <end position="47"/>
    </location>
</feature>
<reference evidence="12" key="1">
    <citation type="journal article" date="2020" name="MBio">
        <title>Horizontal gene transfer to a defensive symbiont with a reduced genome amongst a multipartite beetle microbiome.</title>
        <authorList>
            <person name="Waterworth S.C."/>
            <person name="Florez L.V."/>
            <person name="Rees E.R."/>
            <person name="Hertweck C."/>
            <person name="Kaltenpoth M."/>
            <person name="Kwan J.C."/>
        </authorList>
    </citation>
    <scope>NUCLEOTIDE SEQUENCE [LARGE SCALE GENOMIC DNA]</scope>
</reference>
<evidence type="ECO:0000313" key="12">
    <source>
        <dbReference type="Proteomes" id="UP000490535"/>
    </source>
</evidence>
<feature type="region of interest" description="Disordered" evidence="8">
    <location>
        <begin position="252"/>
        <end position="288"/>
    </location>
</feature>
<feature type="domain" description="Trimeric autotransporter adhesin YadA-like C-terminal membrane anchor" evidence="9">
    <location>
        <begin position="353"/>
        <end position="412"/>
    </location>
</feature>
<keyword evidence="6" id="KW-0472">Membrane</keyword>
<evidence type="ECO:0000256" key="4">
    <source>
        <dbReference type="ARBA" id="ARBA00022692"/>
    </source>
</evidence>
<dbReference type="InterPro" id="IPR045584">
    <property type="entry name" value="Pilin-like"/>
</dbReference>
<evidence type="ECO:0000256" key="5">
    <source>
        <dbReference type="ARBA" id="ARBA00022729"/>
    </source>
</evidence>
<evidence type="ECO:0000256" key="3">
    <source>
        <dbReference type="ARBA" id="ARBA00022452"/>
    </source>
</evidence>
<evidence type="ECO:0000256" key="6">
    <source>
        <dbReference type="ARBA" id="ARBA00023136"/>
    </source>
</evidence>
<dbReference type="GO" id="GO:0009986">
    <property type="term" value="C:cell surface"/>
    <property type="evidence" value="ECO:0007669"/>
    <property type="project" value="UniProtKB-SubCell"/>
</dbReference>
<feature type="compositionally biased region" description="Basic and acidic residues" evidence="8">
    <location>
        <begin position="228"/>
        <end position="238"/>
    </location>
</feature>
<keyword evidence="7" id="KW-0998">Cell outer membrane</keyword>
<feature type="compositionally biased region" description="Polar residues" evidence="8">
    <location>
        <begin position="125"/>
        <end position="137"/>
    </location>
</feature>
<proteinExistence type="predicted"/>
<keyword evidence="5" id="KW-0732">Signal</keyword>
<dbReference type="Pfam" id="PF03895">
    <property type="entry name" value="YadA_anchor"/>
    <property type="match status" value="1"/>
</dbReference>
<dbReference type="GO" id="GO:0009279">
    <property type="term" value="C:cell outer membrane"/>
    <property type="evidence" value="ECO:0007669"/>
    <property type="project" value="UniProtKB-SubCell"/>
</dbReference>
<dbReference type="Proteomes" id="UP000490535">
    <property type="component" value="Unassembled WGS sequence"/>
</dbReference>
<evidence type="ECO:0000256" key="1">
    <source>
        <dbReference type="ARBA" id="ARBA00004241"/>
    </source>
</evidence>
<dbReference type="InterPro" id="IPR024973">
    <property type="entry name" value="ESPR"/>
</dbReference>
<protein>
    <submittedName>
        <fullName evidence="11">Autotransporter adhesin SadA</fullName>
    </submittedName>
</protein>
<evidence type="ECO:0000256" key="2">
    <source>
        <dbReference type="ARBA" id="ARBA00004442"/>
    </source>
</evidence>
<dbReference type="EMBL" id="WNDP01000003">
    <property type="protein sequence ID" value="KAF1028174.1"/>
    <property type="molecule type" value="Genomic_DNA"/>
</dbReference>
<evidence type="ECO:0000259" key="10">
    <source>
        <dbReference type="Pfam" id="PF13018"/>
    </source>
</evidence>
<feature type="region of interest" description="Disordered" evidence="8">
    <location>
        <begin position="166"/>
        <end position="193"/>
    </location>
</feature>
<dbReference type="AlphaFoldDB" id="A0A833PKX4"/>
<feature type="compositionally biased region" description="Basic and acidic residues" evidence="8">
    <location>
        <begin position="264"/>
        <end position="288"/>
    </location>
</feature>
<accession>A0A833PKX4</accession>
<dbReference type="Gene3D" id="3.30.1300.30">
    <property type="entry name" value="GSPII I/J protein-like"/>
    <property type="match status" value="1"/>
</dbReference>
<feature type="region of interest" description="Disordered" evidence="8">
    <location>
        <begin position="125"/>
        <end position="147"/>
    </location>
</feature>
<comment type="subcellular location">
    <subcellularLocation>
        <location evidence="2">Cell outer membrane</location>
    </subcellularLocation>
    <subcellularLocation>
        <location evidence="1">Cell surface</location>
    </subcellularLocation>
</comment>
<sequence length="412" mass="44261">MNKFFKVILCKSTGQLVVASENTKSRGKSTVKSNIVKLLSITAVTFSACAMSNIASAANTQCYKYSPQEGGNDWFNPELSFKCLDDVLSGQIKNLQDTTISLGNEIGGSGTPVDISGKADTTYVNSENSTQNQVIEQNKTDSENRDAALGGRIDNTNAAVTQNKADQLVKDTSQDNQIAQNKTDSENRDAALGGRIDNTNATVTQNKADQLVKDTSQDDLIAKNNSDSLDRDKGLKDNIDQNKADQLVKDTSQDDLIAKNNSDSLDRDKGLKDNIDQNKADQLVKDTSQDSEIKRLDDTKANITYVQNLGSNVLKEANSYTDYRVNSLEKEFRKESSELKAGIAGAMAMASMPQATTGGKGMFTLGGASYRGETAIAVGGSLAFESGFILKMGATTDSKNNTGASLGFGYEF</sequence>
<evidence type="ECO:0000313" key="11">
    <source>
        <dbReference type="EMBL" id="KAF1028174.1"/>
    </source>
</evidence>
<dbReference type="SUPFAM" id="SSF54523">
    <property type="entry name" value="Pili subunits"/>
    <property type="match status" value="1"/>
</dbReference>
<name>A0A833PKX4_ACIBZ</name>
<feature type="region of interest" description="Disordered" evidence="8">
    <location>
        <begin position="217"/>
        <end position="238"/>
    </location>
</feature>